<proteinExistence type="predicted"/>
<dbReference type="PANTHER" id="PTHR43214:SF24">
    <property type="entry name" value="TRANSCRIPTIONAL REGULATORY PROTEIN NARL-RELATED"/>
    <property type="match status" value="1"/>
</dbReference>
<evidence type="ECO:0000259" key="6">
    <source>
        <dbReference type="PROSITE" id="PS50043"/>
    </source>
</evidence>
<dbReference type="PROSITE" id="PS50110">
    <property type="entry name" value="RESPONSE_REGULATORY"/>
    <property type="match status" value="1"/>
</dbReference>
<dbReference type="InterPro" id="IPR000792">
    <property type="entry name" value="Tscrpt_reg_LuxR_C"/>
</dbReference>
<keyword evidence="3" id="KW-0238">DNA-binding</keyword>
<dbReference type="Pfam" id="PF00196">
    <property type="entry name" value="GerE"/>
    <property type="match status" value="1"/>
</dbReference>
<dbReference type="InterPro" id="IPR016032">
    <property type="entry name" value="Sig_transdc_resp-reg_C-effctor"/>
</dbReference>
<dbReference type="PANTHER" id="PTHR43214">
    <property type="entry name" value="TWO-COMPONENT RESPONSE REGULATOR"/>
    <property type="match status" value="1"/>
</dbReference>
<evidence type="ECO:0000256" key="3">
    <source>
        <dbReference type="ARBA" id="ARBA00023125"/>
    </source>
</evidence>
<dbReference type="Proteomes" id="UP000198967">
    <property type="component" value="Unassembled WGS sequence"/>
</dbReference>
<dbReference type="GO" id="GO:0006355">
    <property type="term" value="P:regulation of DNA-templated transcription"/>
    <property type="evidence" value="ECO:0007669"/>
    <property type="project" value="InterPro"/>
</dbReference>
<keyword evidence="9" id="KW-1185">Reference proteome</keyword>
<dbReference type="GO" id="GO:0003677">
    <property type="term" value="F:DNA binding"/>
    <property type="evidence" value="ECO:0007669"/>
    <property type="project" value="UniProtKB-KW"/>
</dbReference>
<dbReference type="CDD" id="cd06170">
    <property type="entry name" value="LuxR_C_like"/>
    <property type="match status" value="1"/>
</dbReference>
<accession>A0A1G7R124</accession>
<dbReference type="Gene3D" id="3.40.50.2300">
    <property type="match status" value="1"/>
</dbReference>
<dbReference type="InterPro" id="IPR058245">
    <property type="entry name" value="NreC/VraR/RcsB-like_REC"/>
</dbReference>
<dbReference type="PRINTS" id="PR00038">
    <property type="entry name" value="HTHLUXR"/>
</dbReference>
<organism evidence="8 9">
    <name type="scientific">Pseudonocardia oroxyli</name>
    <dbReference type="NCBI Taxonomy" id="366584"/>
    <lineage>
        <taxon>Bacteria</taxon>
        <taxon>Bacillati</taxon>
        <taxon>Actinomycetota</taxon>
        <taxon>Actinomycetes</taxon>
        <taxon>Pseudonocardiales</taxon>
        <taxon>Pseudonocardiaceae</taxon>
        <taxon>Pseudonocardia</taxon>
    </lineage>
</organism>
<dbReference type="Pfam" id="PF00072">
    <property type="entry name" value="Response_reg"/>
    <property type="match status" value="1"/>
</dbReference>
<gene>
    <name evidence="8" type="ORF">SAMN05216377_108245</name>
</gene>
<dbReference type="SMART" id="SM00448">
    <property type="entry name" value="REC"/>
    <property type="match status" value="1"/>
</dbReference>
<evidence type="ECO:0000256" key="2">
    <source>
        <dbReference type="ARBA" id="ARBA00023015"/>
    </source>
</evidence>
<evidence type="ECO:0000313" key="8">
    <source>
        <dbReference type="EMBL" id="SDG04492.1"/>
    </source>
</evidence>
<name>A0A1G7R124_PSEOR</name>
<protein>
    <submittedName>
        <fullName evidence="8">Two component transcriptional regulator, LuxR family</fullName>
    </submittedName>
</protein>
<feature type="domain" description="HTH luxR-type" evidence="6">
    <location>
        <begin position="149"/>
        <end position="214"/>
    </location>
</feature>
<dbReference type="InterPro" id="IPR011006">
    <property type="entry name" value="CheY-like_superfamily"/>
</dbReference>
<evidence type="ECO:0000259" key="7">
    <source>
        <dbReference type="PROSITE" id="PS50110"/>
    </source>
</evidence>
<feature type="modified residue" description="4-aspartylphosphate" evidence="5">
    <location>
        <position position="60"/>
    </location>
</feature>
<evidence type="ECO:0000256" key="4">
    <source>
        <dbReference type="ARBA" id="ARBA00023163"/>
    </source>
</evidence>
<dbReference type="SUPFAM" id="SSF52172">
    <property type="entry name" value="CheY-like"/>
    <property type="match status" value="1"/>
</dbReference>
<dbReference type="PROSITE" id="PS50043">
    <property type="entry name" value="HTH_LUXR_2"/>
    <property type="match status" value="1"/>
</dbReference>
<sequence>MSAVTDPVRVLVVDDHRAFRSGVCALLRTDPGVLVCGEAASGEEAVAAVRAHHPDVVLLDLTMPGMGGVAAAERIVEASPHARVLVLSMADDDHSVLAALRAGARGYLLKGSGRAQILRAVRAVAAGEAALGPSVAARLGAFLAPTPPPVDPFPELTARESDVLALLAQNLTNPQIAARMGIGDKTVRNHVSAIFGKLGVADRAGAAELVRLRGGQAPSSPGESSGAR</sequence>
<reference evidence="8 9" key="1">
    <citation type="submission" date="2016-10" db="EMBL/GenBank/DDBJ databases">
        <authorList>
            <person name="de Groot N.N."/>
        </authorList>
    </citation>
    <scope>NUCLEOTIDE SEQUENCE [LARGE SCALE GENOMIC DNA]</scope>
    <source>
        <strain evidence="8 9">CGMCC 4.3143</strain>
    </source>
</reference>
<dbReference type="STRING" id="366584.SAMN05216377_108245"/>
<dbReference type="SMART" id="SM00421">
    <property type="entry name" value="HTH_LUXR"/>
    <property type="match status" value="1"/>
</dbReference>
<keyword evidence="4" id="KW-0804">Transcription</keyword>
<dbReference type="SUPFAM" id="SSF46894">
    <property type="entry name" value="C-terminal effector domain of the bipartite response regulators"/>
    <property type="match status" value="1"/>
</dbReference>
<dbReference type="CDD" id="cd17535">
    <property type="entry name" value="REC_NarL-like"/>
    <property type="match status" value="1"/>
</dbReference>
<evidence type="ECO:0000256" key="1">
    <source>
        <dbReference type="ARBA" id="ARBA00022553"/>
    </source>
</evidence>
<keyword evidence="2" id="KW-0805">Transcription regulation</keyword>
<evidence type="ECO:0000313" key="9">
    <source>
        <dbReference type="Proteomes" id="UP000198967"/>
    </source>
</evidence>
<keyword evidence="1 5" id="KW-0597">Phosphoprotein</keyword>
<dbReference type="InterPro" id="IPR001789">
    <property type="entry name" value="Sig_transdc_resp-reg_receiver"/>
</dbReference>
<dbReference type="AlphaFoldDB" id="A0A1G7R124"/>
<dbReference type="InterPro" id="IPR039420">
    <property type="entry name" value="WalR-like"/>
</dbReference>
<dbReference type="GO" id="GO:0000160">
    <property type="term" value="P:phosphorelay signal transduction system"/>
    <property type="evidence" value="ECO:0007669"/>
    <property type="project" value="InterPro"/>
</dbReference>
<evidence type="ECO:0000256" key="5">
    <source>
        <dbReference type="PROSITE-ProRule" id="PRU00169"/>
    </source>
</evidence>
<dbReference type="EMBL" id="FNBE01000008">
    <property type="protein sequence ID" value="SDG04492.1"/>
    <property type="molecule type" value="Genomic_DNA"/>
</dbReference>
<feature type="domain" description="Response regulatory" evidence="7">
    <location>
        <begin position="9"/>
        <end position="125"/>
    </location>
</feature>